<dbReference type="RefSeq" id="WP_104354229.1">
    <property type="nucleotide sequence ID" value="NZ_CP028130.1"/>
</dbReference>
<dbReference type="Proteomes" id="UP000283946">
    <property type="component" value="Chromosome"/>
</dbReference>
<evidence type="ECO:0000313" key="3">
    <source>
        <dbReference type="Proteomes" id="UP000283946"/>
    </source>
</evidence>
<evidence type="ECO:0000313" key="2">
    <source>
        <dbReference type="EMBL" id="AZZ55041.1"/>
    </source>
</evidence>
<reference evidence="2 3" key="1">
    <citation type="submission" date="2018-03" db="EMBL/GenBank/DDBJ databases">
        <title>Bacteriophage NCPPB3778 and a type I-E CRISPR drive the evolution of the US Biological Select Agent, Rathayibacter toxicus.</title>
        <authorList>
            <person name="Davis E.W.II."/>
            <person name="Tabima J.F."/>
            <person name="Weisberg A.J."/>
            <person name="Dantas Lopes L."/>
            <person name="Wiseman M.S."/>
            <person name="Wiseman M.S."/>
            <person name="Pupko T."/>
            <person name="Belcher M.S."/>
            <person name="Sechler A.J."/>
            <person name="Tancos M.A."/>
            <person name="Schroeder B.K."/>
            <person name="Murray T.D."/>
            <person name="Luster D.G."/>
            <person name="Schneider W.L."/>
            <person name="Rogers E."/>
            <person name="Andreote F.D."/>
            <person name="Grunwald N.J."/>
            <person name="Putnam M.L."/>
            <person name="Chang J.H."/>
        </authorList>
    </citation>
    <scope>NUCLEOTIDE SEQUENCE [LARGE SCALE GENOMIC DNA]</scope>
    <source>
        <strain evidence="2 3">NCCPB 2253</strain>
    </source>
</reference>
<feature type="region of interest" description="Disordered" evidence="1">
    <location>
        <begin position="1"/>
        <end position="38"/>
    </location>
</feature>
<dbReference type="EMBL" id="CP028130">
    <property type="protein sequence ID" value="AZZ55041.1"/>
    <property type="molecule type" value="Genomic_DNA"/>
</dbReference>
<dbReference type="AlphaFoldDB" id="A0AAD1AB89"/>
<protein>
    <submittedName>
        <fullName evidence="2">Uncharacterized protein</fullName>
    </submittedName>
</protein>
<gene>
    <name evidence="2" type="ORF">C7V51_03410</name>
</gene>
<sequence length="294" mass="31991">MTRTAAYIRGMSSFSESDHPRGHATNAGRFATKPQSDPESNLLATLQAAQAATGNAHEHETRVAARAIAASILAEYPTADHLRITPFLESDEGYFPEDVFDADGKELGAAPDEVADMLYSIPQRVPTLDYDPATKSYPADPAYGWLTAAAREFDSGRISLRHEAIAPPITPAERIAAAKERVKAAQQAAFAARVQAGLATREMVTLMYQAAYPGGTQVLLAQAWDDDDGPQVLAVIGEDGVLADFTQDKDLPGADVRYDMSEYSDRLDDGDAFRQYFTEFGYGEEHNVFVIPLR</sequence>
<evidence type="ECO:0000256" key="1">
    <source>
        <dbReference type="SAM" id="MobiDB-lite"/>
    </source>
</evidence>
<dbReference type="KEGG" id="ria:C7V51_03410"/>
<name>A0AAD1AB89_9MICO</name>
<proteinExistence type="predicted"/>
<organism evidence="2 3">
    <name type="scientific">Rathayibacter iranicus</name>
    <dbReference type="NCBI Taxonomy" id="59737"/>
    <lineage>
        <taxon>Bacteria</taxon>
        <taxon>Bacillati</taxon>
        <taxon>Actinomycetota</taxon>
        <taxon>Actinomycetes</taxon>
        <taxon>Micrococcales</taxon>
        <taxon>Microbacteriaceae</taxon>
        <taxon>Rathayibacter</taxon>
    </lineage>
</organism>
<accession>A0AAD1AB89</accession>